<dbReference type="AlphaFoldDB" id="A0A0B8QDN7"/>
<keyword evidence="3" id="KW-0449">Lipoprotein</keyword>
<feature type="domain" description="PNPLA" evidence="2">
    <location>
        <begin position="22"/>
        <end position="134"/>
    </location>
</feature>
<evidence type="ECO:0000259" key="2">
    <source>
        <dbReference type="Pfam" id="PF01734"/>
    </source>
</evidence>
<dbReference type="SUPFAM" id="SSF52151">
    <property type="entry name" value="FabD/lysophospholipase-like"/>
    <property type="match status" value="1"/>
</dbReference>
<comment type="caution">
    <text evidence="3">The sequence shown here is derived from an EMBL/GenBank/DDBJ whole genome shotgun (WGS) entry which is preliminary data.</text>
</comment>
<dbReference type="InterPro" id="IPR016035">
    <property type="entry name" value="Acyl_Trfase/lysoPLipase"/>
</dbReference>
<dbReference type="Gene3D" id="3.40.1090.10">
    <property type="entry name" value="Cytosolic phospholipase A2 catalytic domain"/>
    <property type="match status" value="1"/>
</dbReference>
<dbReference type="Pfam" id="PF01734">
    <property type="entry name" value="Patatin"/>
    <property type="match status" value="1"/>
</dbReference>
<reference evidence="3 4" key="1">
    <citation type="submission" date="2015-01" db="EMBL/GenBank/DDBJ databases">
        <title>Vibrio sp. C94 JCM 19241 whole genome shotgun sequence.</title>
        <authorList>
            <person name="Sawabe T."/>
            <person name="Meirelles P."/>
            <person name="Feng G."/>
            <person name="Sayaka M."/>
            <person name="Hattori M."/>
            <person name="Ohkuma M."/>
        </authorList>
    </citation>
    <scope>NUCLEOTIDE SEQUENCE [LARGE SCALE GENOMIC DNA]</scope>
    <source>
        <strain evidence="4">JCM 19241</strain>
    </source>
</reference>
<dbReference type="InterPro" id="IPR002641">
    <property type="entry name" value="PNPLA_dom"/>
</dbReference>
<dbReference type="STRING" id="1481914.JCM19241_4308"/>
<proteinExistence type="predicted"/>
<evidence type="ECO:0000313" key="3">
    <source>
        <dbReference type="EMBL" id="GAM76771.1"/>
    </source>
</evidence>
<name>A0A0B8QDN7_9VIBR</name>
<dbReference type="EMBL" id="BBSC01000006">
    <property type="protein sequence ID" value="GAM76771.1"/>
    <property type="molecule type" value="Genomic_DNA"/>
</dbReference>
<evidence type="ECO:0000256" key="1">
    <source>
        <dbReference type="ARBA" id="ARBA00023098"/>
    </source>
</evidence>
<reference evidence="3 4" key="2">
    <citation type="submission" date="2015-01" db="EMBL/GenBank/DDBJ databases">
        <authorList>
            <consortium name="NBRP consortium"/>
            <person name="Sawabe T."/>
            <person name="Meirelles P."/>
            <person name="Feng G."/>
            <person name="Sayaka M."/>
            <person name="Hattori M."/>
            <person name="Ohkuma M."/>
        </authorList>
    </citation>
    <scope>NUCLEOTIDE SEQUENCE [LARGE SCALE GENOMIC DNA]</scope>
    <source>
        <strain evidence="4">JCM 19241</strain>
    </source>
</reference>
<protein>
    <submittedName>
        <fullName evidence="3">Putative lipoprotein</fullName>
    </submittedName>
</protein>
<organism evidence="3 4">
    <name type="scientific">Vibrio ishigakensis</name>
    <dbReference type="NCBI Taxonomy" id="1481914"/>
    <lineage>
        <taxon>Bacteria</taxon>
        <taxon>Pseudomonadati</taxon>
        <taxon>Pseudomonadota</taxon>
        <taxon>Gammaproteobacteria</taxon>
        <taxon>Vibrionales</taxon>
        <taxon>Vibrionaceae</taxon>
        <taxon>Vibrio</taxon>
    </lineage>
</organism>
<dbReference type="GO" id="GO:0006629">
    <property type="term" value="P:lipid metabolic process"/>
    <property type="evidence" value="ECO:0007669"/>
    <property type="project" value="UniProtKB-KW"/>
</dbReference>
<gene>
    <name evidence="3" type="ORF">JCM19241_4308</name>
</gene>
<dbReference type="Proteomes" id="UP000031666">
    <property type="component" value="Unassembled WGS sequence"/>
</dbReference>
<keyword evidence="1" id="KW-0443">Lipid metabolism</keyword>
<evidence type="ECO:0000313" key="4">
    <source>
        <dbReference type="Proteomes" id="UP000031666"/>
    </source>
</evidence>
<accession>A0A0B8QDN7</accession>
<sequence>MDDELESAYTTIENQSYIVEQRNLLGLFWSDSITTVSPLKKLLDTHITEALVDAIAAEYQSGRRLYIGTSNLDSQTFTVWNMGAIASEGGDKAVELFKQVLLASASIPILMPPTLFEVDIDGKSYDEMHADGGVNTQFFIPLRVINLNEAIENAQDNGFQFTPRPRMYIIRNARFVPHPKVVDRNLASITEGTITSMVQAMGRADLYQIFSIARARGNDFRYTEVPEDFEWQSEDEFNGPEMRRLFSIGVEQGLHQDPWKRTPPGLYHLNSGD</sequence>